<feature type="chain" id="PRO_5002194769" evidence="3">
    <location>
        <begin position="21"/>
        <end position="292"/>
    </location>
</feature>
<name>A0A0C5VTG1_9GAMM</name>
<dbReference type="PATRIC" id="fig|1445510.3.peg.1522"/>
<evidence type="ECO:0000256" key="1">
    <source>
        <dbReference type="ARBA" id="ARBA00022729"/>
    </source>
</evidence>
<dbReference type="HOGENOM" id="CLU_038034_2_5_6"/>
<keyword evidence="6" id="KW-1185">Reference proteome</keyword>
<reference evidence="5 6" key="1">
    <citation type="submission" date="2014-01" db="EMBL/GenBank/DDBJ databases">
        <title>Full genme sequencing of cellulolytic bacterium Gynuella sunshinyii YC6258T gen. nov., sp. nov.</title>
        <authorList>
            <person name="Khan H."/>
            <person name="Chung E.J."/>
            <person name="Chung Y.R."/>
        </authorList>
    </citation>
    <scope>NUCLEOTIDE SEQUENCE [LARGE SCALE GENOMIC DNA]</scope>
    <source>
        <strain evidence="5 6">YC6258</strain>
    </source>
</reference>
<dbReference type="InterPro" id="IPR002491">
    <property type="entry name" value="ABC_transptr_periplasmic_BD"/>
</dbReference>
<evidence type="ECO:0000256" key="2">
    <source>
        <dbReference type="SAM" id="Coils"/>
    </source>
</evidence>
<dbReference type="Gene3D" id="3.40.50.1980">
    <property type="entry name" value="Nitrogenase molybdenum iron protein domain"/>
    <property type="match status" value="2"/>
</dbReference>
<dbReference type="Proteomes" id="UP000032266">
    <property type="component" value="Chromosome"/>
</dbReference>
<dbReference type="PROSITE" id="PS50983">
    <property type="entry name" value="FE_B12_PBP"/>
    <property type="match status" value="1"/>
</dbReference>
<sequence>MKPVLWLFSWLFLCSFGVGAATTVVDDTGRKLTLAGPVKSIVSLVPHATEQLFEIDAGDLIVGAGAYSNYPEAAKAIPRVGDYYTLNLEQIVSLKPDLIIALPDGPTLQQLEQLQQLGYAVFYSDPKNLQQIENSLMTFARLTNRMVQADARVQQYRTELAALRQSYQNRRKMRVFYQVWHEPIYTISGNSFINEVIEICGGINIFKDLELPAPQIGIESVIAGRPEVIISQSGHRGDSVFPDFDEIPAVHHLTLYSISADDIGRPTVNIIKGITSMCHSIESARQKYSVSQ</sequence>
<feature type="signal peptide" evidence="3">
    <location>
        <begin position="1"/>
        <end position="20"/>
    </location>
</feature>
<evidence type="ECO:0000313" key="5">
    <source>
        <dbReference type="EMBL" id="AJQ93604.1"/>
    </source>
</evidence>
<dbReference type="Pfam" id="PF01497">
    <property type="entry name" value="Peripla_BP_2"/>
    <property type="match status" value="1"/>
</dbReference>
<dbReference type="PANTHER" id="PTHR30535">
    <property type="entry name" value="VITAMIN B12-BINDING PROTEIN"/>
    <property type="match status" value="1"/>
</dbReference>
<feature type="coiled-coil region" evidence="2">
    <location>
        <begin position="139"/>
        <end position="166"/>
    </location>
</feature>
<dbReference type="KEGG" id="gsn:YC6258_01556"/>
<proteinExistence type="predicted"/>
<dbReference type="GO" id="GO:0071281">
    <property type="term" value="P:cellular response to iron ion"/>
    <property type="evidence" value="ECO:0007669"/>
    <property type="project" value="TreeGrafter"/>
</dbReference>
<dbReference type="PANTHER" id="PTHR30535:SF34">
    <property type="entry name" value="MOLYBDATE-BINDING PROTEIN MOLA"/>
    <property type="match status" value="1"/>
</dbReference>
<dbReference type="AlphaFoldDB" id="A0A0C5VTG1"/>
<protein>
    <submittedName>
        <fullName evidence="5">ABC-type Fe3+-hydroxamate transport system, periplasmic component</fullName>
    </submittedName>
</protein>
<gene>
    <name evidence="5" type="ORF">YC6258_01556</name>
</gene>
<keyword evidence="1 3" id="KW-0732">Signal</keyword>
<dbReference type="NCBIfam" id="NF038402">
    <property type="entry name" value="TroA_like"/>
    <property type="match status" value="1"/>
</dbReference>
<dbReference type="CDD" id="cd01144">
    <property type="entry name" value="BtuF"/>
    <property type="match status" value="1"/>
</dbReference>
<feature type="domain" description="Fe/B12 periplasmic-binding" evidence="4">
    <location>
        <begin position="40"/>
        <end position="285"/>
    </location>
</feature>
<evidence type="ECO:0000256" key="3">
    <source>
        <dbReference type="SAM" id="SignalP"/>
    </source>
</evidence>
<evidence type="ECO:0000259" key="4">
    <source>
        <dbReference type="PROSITE" id="PS50983"/>
    </source>
</evidence>
<dbReference type="EMBL" id="CP007142">
    <property type="protein sequence ID" value="AJQ93604.1"/>
    <property type="molecule type" value="Genomic_DNA"/>
</dbReference>
<dbReference type="SUPFAM" id="SSF53807">
    <property type="entry name" value="Helical backbone' metal receptor"/>
    <property type="match status" value="1"/>
</dbReference>
<keyword evidence="2" id="KW-0175">Coiled coil</keyword>
<dbReference type="OrthoDB" id="6495095at2"/>
<evidence type="ECO:0000313" key="6">
    <source>
        <dbReference type="Proteomes" id="UP000032266"/>
    </source>
</evidence>
<dbReference type="InterPro" id="IPR054828">
    <property type="entry name" value="Vit_B12_bind_prot"/>
</dbReference>
<dbReference type="STRING" id="1445510.YC6258_01556"/>
<dbReference type="RefSeq" id="WP_044616349.1">
    <property type="nucleotide sequence ID" value="NZ_CP007142.1"/>
</dbReference>
<accession>A0A0C5VTG1</accession>
<dbReference type="InterPro" id="IPR050902">
    <property type="entry name" value="ABC_Transporter_SBP"/>
</dbReference>
<organism evidence="5 6">
    <name type="scientific">Gynuella sunshinyii YC6258</name>
    <dbReference type="NCBI Taxonomy" id="1445510"/>
    <lineage>
        <taxon>Bacteria</taxon>
        <taxon>Pseudomonadati</taxon>
        <taxon>Pseudomonadota</taxon>
        <taxon>Gammaproteobacteria</taxon>
        <taxon>Oceanospirillales</taxon>
        <taxon>Saccharospirillaceae</taxon>
        <taxon>Gynuella</taxon>
    </lineage>
</organism>